<organism evidence="7">
    <name type="scientific">marine metagenome</name>
    <dbReference type="NCBI Taxonomy" id="408172"/>
    <lineage>
        <taxon>unclassified sequences</taxon>
        <taxon>metagenomes</taxon>
        <taxon>ecological metagenomes</taxon>
    </lineage>
</organism>
<gene>
    <name evidence="7" type="ORF">METZ01_LOCUS290717</name>
</gene>
<keyword evidence="3 6" id="KW-0812">Transmembrane</keyword>
<dbReference type="InterPro" id="IPR017039">
    <property type="entry name" value="Virul_fac_BrkB"/>
</dbReference>
<feature type="non-terminal residue" evidence="7">
    <location>
        <position position="1"/>
    </location>
</feature>
<dbReference type="PANTHER" id="PTHR30213">
    <property type="entry name" value="INNER MEMBRANE PROTEIN YHJD"/>
    <property type="match status" value="1"/>
</dbReference>
<evidence type="ECO:0000313" key="7">
    <source>
        <dbReference type="EMBL" id="SVC37863.1"/>
    </source>
</evidence>
<keyword evidence="4 6" id="KW-1133">Transmembrane helix</keyword>
<evidence type="ECO:0000256" key="6">
    <source>
        <dbReference type="SAM" id="Phobius"/>
    </source>
</evidence>
<evidence type="ECO:0000256" key="5">
    <source>
        <dbReference type="ARBA" id="ARBA00023136"/>
    </source>
</evidence>
<name>A0A382LNE7_9ZZZZ</name>
<dbReference type="AlphaFoldDB" id="A0A382LNE7"/>
<evidence type="ECO:0000256" key="1">
    <source>
        <dbReference type="ARBA" id="ARBA00004651"/>
    </source>
</evidence>
<feature type="transmembrane region" description="Helical" evidence="6">
    <location>
        <begin position="154"/>
        <end position="172"/>
    </location>
</feature>
<protein>
    <recommendedName>
        <fullName evidence="8">YihY/virulence factor BrkB family protein</fullName>
    </recommendedName>
</protein>
<evidence type="ECO:0000256" key="3">
    <source>
        <dbReference type="ARBA" id="ARBA00022692"/>
    </source>
</evidence>
<dbReference type="EMBL" id="UINC01088010">
    <property type="protein sequence ID" value="SVC37863.1"/>
    <property type="molecule type" value="Genomic_DNA"/>
</dbReference>
<evidence type="ECO:0000256" key="2">
    <source>
        <dbReference type="ARBA" id="ARBA00022475"/>
    </source>
</evidence>
<feature type="transmembrane region" description="Helical" evidence="6">
    <location>
        <begin position="67"/>
        <end position="92"/>
    </location>
</feature>
<evidence type="ECO:0000256" key="4">
    <source>
        <dbReference type="ARBA" id="ARBA00022989"/>
    </source>
</evidence>
<proteinExistence type="predicted"/>
<dbReference type="GO" id="GO:0005886">
    <property type="term" value="C:plasma membrane"/>
    <property type="evidence" value="ECO:0007669"/>
    <property type="project" value="UniProtKB-SubCell"/>
</dbReference>
<accession>A0A382LNE7</accession>
<feature type="non-terminal residue" evidence="7">
    <location>
        <position position="250"/>
    </location>
</feature>
<dbReference type="PANTHER" id="PTHR30213:SF0">
    <property type="entry name" value="UPF0761 MEMBRANE PROTEIN YIHY"/>
    <property type="match status" value="1"/>
</dbReference>
<reference evidence="7" key="1">
    <citation type="submission" date="2018-05" db="EMBL/GenBank/DDBJ databases">
        <authorList>
            <person name="Lanie J.A."/>
            <person name="Ng W.-L."/>
            <person name="Kazmierczak K.M."/>
            <person name="Andrzejewski T.M."/>
            <person name="Davidsen T.M."/>
            <person name="Wayne K.J."/>
            <person name="Tettelin H."/>
            <person name="Glass J.I."/>
            <person name="Rusch D."/>
            <person name="Podicherti R."/>
            <person name="Tsui H.-C.T."/>
            <person name="Winkler M.E."/>
        </authorList>
    </citation>
    <scope>NUCLEOTIDE SEQUENCE</scope>
</reference>
<evidence type="ECO:0008006" key="8">
    <source>
        <dbReference type="Google" id="ProtNLM"/>
    </source>
</evidence>
<feature type="transmembrane region" description="Helical" evidence="6">
    <location>
        <begin position="192"/>
        <end position="216"/>
    </location>
</feature>
<dbReference type="Pfam" id="PF03631">
    <property type="entry name" value="Virul_fac_BrkB"/>
    <property type="match status" value="1"/>
</dbReference>
<keyword evidence="5 6" id="KW-0472">Membrane</keyword>
<sequence>VPDPSPKLPKLPKLPNIPNPWKIFREDLAKVMEKESRVVLPKRWMRVARFILLAYRKFDEERCFMRAAALSFNSLLALIPVLALATVLTTAIGQDVKSQPAQQFVGKIIVSVLPAKHENPAKNAQITEIRDGLRDNISDFTNNLAQQVKFDKTGILSALVFVYLGLMVVMQLEDTFNDLWSVRRSRVWYEQLLKFSPGLVLGPGCIILAFALANAVHFENISAHLQSMGSMVNMLVPLLFAMAGLTFLYK</sequence>
<keyword evidence="2" id="KW-1003">Cell membrane</keyword>
<comment type="subcellular location">
    <subcellularLocation>
        <location evidence="1">Cell membrane</location>
        <topology evidence="1">Multi-pass membrane protein</topology>
    </subcellularLocation>
</comment>
<feature type="transmembrane region" description="Helical" evidence="6">
    <location>
        <begin position="228"/>
        <end position="249"/>
    </location>
</feature>